<dbReference type="EMBL" id="PKSL01000087">
    <property type="protein sequence ID" value="POW06390.1"/>
    <property type="molecule type" value="Genomic_DNA"/>
</dbReference>
<dbReference type="Proteomes" id="UP000239156">
    <property type="component" value="Unassembled WGS sequence"/>
</dbReference>
<dbReference type="VEuPathDB" id="FungiDB:PSHT_12301"/>
<evidence type="ECO:0000313" key="2">
    <source>
        <dbReference type="Proteomes" id="UP000239156"/>
    </source>
</evidence>
<sequence>MIDTLNHLLKQETTITFDEDAQIVCDPLLKAPKIVKALQARLKSKAGERTTRWDNFHIPYHFFFFFFFFF</sequence>
<gene>
    <name evidence="1" type="ORF">PSTT_09020</name>
</gene>
<name>A0A2S4VAC2_9BASI</name>
<comment type="caution">
    <text evidence="1">The sequence shown here is derived from an EMBL/GenBank/DDBJ whole genome shotgun (WGS) entry which is preliminary data.</text>
</comment>
<protein>
    <submittedName>
        <fullName evidence="1">Uncharacterized protein</fullName>
    </submittedName>
</protein>
<keyword evidence="2" id="KW-1185">Reference proteome</keyword>
<proteinExistence type="predicted"/>
<organism evidence="1 2">
    <name type="scientific">Puccinia striiformis</name>
    <dbReference type="NCBI Taxonomy" id="27350"/>
    <lineage>
        <taxon>Eukaryota</taxon>
        <taxon>Fungi</taxon>
        <taxon>Dikarya</taxon>
        <taxon>Basidiomycota</taxon>
        <taxon>Pucciniomycotina</taxon>
        <taxon>Pucciniomycetes</taxon>
        <taxon>Pucciniales</taxon>
        <taxon>Pucciniaceae</taxon>
        <taxon>Puccinia</taxon>
    </lineage>
</organism>
<evidence type="ECO:0000313" key="1">
    <source>
        <dbReference type="EMBL" id="POW06390.1"/>
    </source>
</evidence>
<dbReference type="AlphaFoldDB" id="A0A2S4VAC2"/>
<dbReference type="VEuPathDB" id="FungiDB:PSTT_09020"/>
<reference evidence="1" key="1">
    <citation type="submission" date="2017-12" db="EMBL/GenBank/DDBJ databases">
        <title>Gene loss provides genomic basis for host adaptation in cereal stripe rust fungi.</title>
        <authorList>
            <person name="Xia C."/>
        </authorList>
    </citation>
    <scope>NUCLEOTIDE SEQUENCE [LARGE SCALE GENOMIC DNA]</scope>
    <source>
        <strain evidence="1">93-210</strain>
    </source>
</reference>
<accession>A0A2S4VAC2</accession>